<dbReference type="AlphaFoldDB" id="A0ABD2MZR9"/>
<evidence type="ECO:0000313" key="1">
    <source>
        <dbReference type="EMBL" id="KAL3271926.1"/>
    </source>
</evidence>
<proteinExistence type="predicted"/>
<evidence type="ECO:0000313" key="2">
    <source>
        <dbReference type="Proteomes" id="UP001516400"/>
    </source>
</evidence>
<keyword evidence="2" id="KW-1185">Reference proteome</keyword>
<name>A0ABD2MZR9_9CUCU</name>
<reference evidence="1 2" key="1">
    <citation type="journal article" date="2021" name="BMC Biol.">
        <title>Horizontally acquired antibacterial genes associated with adaptive radiation of ladybird beetles.</title>
        <authorList>
            <person name="Li H.S."/>
            <person name="Tang X.F."/>
            <person name="Huang Y.H."/>
            <person name="Xu Z.Y."/>
            <person name="Chen M.L."/>
            <person name="Du X.Y."/>
            <person name="Qiu B.Y."/>
            <person name="Chen P.T."/>
            <person name="Zhang W."/>
            <person name="Slipinski A."/>
            <person name="Escalona H.E."/>
            <person name="Waterhouse R.M."/>
            <person name="Zwick A."/>
            <person name="Pang H."/>
        </authorList>
    </citation>
    <scope>NUCLEOTIDE SEQUENCE [LARGE SCALE GENOMIC DNA]</scope>
    <source>
        <strain evidence="1">SYSU2018</strain>
    </source>
</reference>
<dbReference type="Proteomes" id="UP001516400">
    <property type="component" value="Unassembled WGS sequence"/>
</dbReference>
<sequence>MPAKCLTCTNPITPWINDSITYTVCQEVFHAKCVELNALDLDFLELSENAWKSQGLEASHSAIEVRVTALVDEVKSLDVPTSSAISNATPEILERVKRSHNILINGIVASEDRLNDDMILEHCVDHITPTSSTYAIETFPFGSNFWRMTFSNPHIVNKILRNKKSLLGHPEFRKVKVYDDMTPQQTETSKNLRNELKLRQEQEEASITTRYVKGVPEMVKTSSSSKN</sequence>
<dbReference type="EMBL" id="JABFTP020000042">
    <property type="protein sequence ID" value="KAL3271926.1"/>
    <property type="molecule type" value="Genomic_DNA"/>
</dbReference>
<organism evidence="1 2">
    <name type="scientific">Cryptolaemus montrouzieri</name>
    <dbReference type="NCBI Taxonomy" id="559131"/>
    <lineage>
        <taxon>Eukaryota</taxon>
        <taxon>Metazoa</taxon>
        <taxon>Ecdysozoa</taxon>
        <taxon>Arthropoda</taxon>
        <taxon>Hexapoda</taxon>
        <taxon>Insecta</taxon>
        <taxon>Pterygota</taxon>
        <taxon>Neoptera</taxon>
        <taxon>Endopterygota</taxon>
        <taxon>Coleoptera</taxon>
        <taxon>Polyphaga</taxon>
        <taxon>Cucujiformia</taxon>
        <taxon>Coccinelloidea</taxon>
        <taxon>Coccinellidae</taxon>
        <taxon>Scymninae</taxon>
        <taxon>Scymnini</taxon>
        <taxon>Cryptolaemus</taxon>
    </lineage>
</organism>
<protein>
    <submittedName>
        <fullName evidence="1">Uncharacterized protein</fullName>
    </submittedName>
</protein>
<comment type="caution">
    <text evidence="1">The sequence shown here is derived from an EMBL/GenBank/DDBJ whole genome shotgun (WGS) entry which is preliminary data.</text>
</comment>
<accession>A0ABD2MZR9</accession>
<gene>
    <name evidence="1" type="ORF">HHI36_022396</name>
</gene>